<dbReference type="PANTHER" id="PTHR10067:SF17">
    <property type="entry name" value="PHOSPHATIDYLSERINE DECARBOXYLASE PROENZYME 2"/>
    <property type="match status" value="1"/>
</dbReference>
<proteinExistence type="predicted"/>
<dbReference type="UniPathway" id="UPA00558"/>
<comment type="pathway">
    <text evidence="11">Phospholipid metabolism; phosphatidylethanolamine biosynthesis.</text>
</comment>
<evidence type="ECO:0000256" key="10">
    <source>
        <dbReference type="ARBA" id="ARBA00023317"/>
    </source>
</evidence>
<dbReference type="PANTHER" id="PTHR10067">
    <property type="entry name" value="PHOSPHATIDYLSERINE DECARBOXYLASE"/>
    <property type="match status" value="1"/>
</dbReference>
<evidence type="ECO:0000256" key="2">
    <source>
        <dbReference type="ARBA" id="ARBA00005189"/>
    </source>
</evidence>
<evidence type="ECO:0000256" key="8">
    <source>
        <dbReference type="ARBA" id="ARBA00023239"/>
    </source>
</evidence>
<keyword evidence="6" id="KW-0443">Lipid metabolism</keyword>
<evidence type="ECO:0000256" key="4">
    <source>
        <dbReference type="ARBA" id="ARBA00022516"/>
    </source>
</evidence>
<keyword evidence="5" id="KW-0210">Decarboxylase</keyword>
<gene>
    <name evidence="12" type="ORF">PBIL07802_LOCUS28976</name>
</gene>
<evidence type="ECO:0000313" key="12">
    <source>
        <dbReference type="EMBL" id="CAE0266634.1"/>
    </source>
</evidence>
<keyword evidence="10" id="KW-0670">Pyruvate</keyword>
<evidence type="ECO:0000256" key="3">
    <source>
        <dbReference type="ARBA" id="ARBA00012243"/>
    </source>
</evidence>
<evidence type="ECO:0000256" key="1">
    <source>
        <dbReference type="ARBA" id="ARBA00001928"/>
    </source>
</evidence>
<dbReference type="InterPro" id="IPR003817">
    <property type="entry name" value="PS_Dcarbxylase"/>
</dbReference>
<dbReference type="EC" id="4.1.1.65" evidence="3"/>
<keyword evidence="7" id="KW-0594">Phospholipid biosynthesis</keyword>
<keyword evidence="8" id="KW-0456">Lyase</keyword>
<dbReference type="NCBIfam" id="TIGR00163">
    <property type="entry name" value="PS_decarb"/>
    <property type="match status" value="1"/>
</dbReference>
<dbReference type="GO" id="GO:0004609">
    <property type="term" value="F:phosphatidylserine decarboxylase activity"/>
    <property type="evidence" value="ECO:0007669"/>
    <property type="project" value="UniProtKB-EC"/>
</dbReference>
<evidence type="ECO:0000256" key="6">
    <source>
        <dbReference type="ARBA" id="ARBA00023098"/>
    </source>
</evidence>
<keyword evidence="4" id="KW-0444">Lipid biosynthesis</keyword>
<reference evidence="12" key="1">
    <citation type="submission" date="2021-01" db="EMBL/GenBank/DDBJ databases">
        <authorList>
            <person name="Corre E."/>
            <person name="Pelletier E."/>
            <person name="Niang G."/>
            <person name="Scheremetjew M."/>
            <person name="Finn R."/>
            <person name="Kale V."/>
            <person name="Holt S."/>
            <person name="Cochrane G."/>
            <person name="Meng A."/>
            <person name="Brown T."/>
            <person name="Cohen L."/>
        </authorList>
    </citation>
    <scope>NUCLEOTIDE SEQUENCE</scope>
    <source>
        <strain evidence="12">NIES-2562</strain>
    </source>
</reference>
<comment type="cofactor">
    <cofactor evidence="1">
        <name>pyruvate</name>
        <dbReference type="ChEBI" id="CHEBI:15361"/>
    </cofactor>
</comment>
<dbReference type="InterPro" id="IPR033177">
    <property type="entry name" value="PSD-B"/>
</dbReference>
<evidence type="ECO:0000256" key="11">
    <source>
        <dbReference type="ARBA" id="ARBA00024326"/>
    </source>
</evidence>
<accession>A0A7S3GHV5</accession>
<organism evidence="12">
    <name type="scientific">Palpitomonas bilix</name>
    <dbReference type="NCBI Taxonomy" id="652834"/>
    <lineage>
        <taxon>Eukaryota</taxon>
        <taxon>Eukaryota incertae sedis</taxon>
    </lineage>
</organism>
<sequence length="322" mass="35842">MGSALVKDPIIYERRTNNLVEEKVPIKLKTALQFLFGTMLGRCIVLTPHFRSYLKRVTLEKGWRYDAKESKAEIAEFISGYGIDTNDMEKPLDEYETLNEFFYRRLKAEARPIAAKDDPAVLVSPCDCRIHVFPTVTEAKTIWVKGKRFNIRNLTGSERAASVFENGSVVICRLAPTDYHRFHSPVQGVVGDDPFAWLGQEYYTVKKLAICTPLNVLTENKRLYFSIRTEVFGEVGVVIVGAAHVASIKMSKREGEEVKKGEELGYFAYGGSTVVLLFKEGAVQYDDDLLSNSKGGAETLIKMGDSLGKRAGSGPLFAASTS</sequence>
<evidence type="ECO:0000256" key="7">
    <source>
        <dbReference type="ARBA" id="ARBA00023209"/>
    </source>
</evidence>
<dbReference type="AlphaFoldDB" id="A0A7S3GHV5"/>
<name>A0A7S3GHV5_9EUKA</name>
<protein>
    <recommendedName>
        <fullName evidence="3">phosphatidylserine decarboxylase</fullName>
        <ecNumber evidence="3">4.1.1.65</ecNumber>
    </recommendedName>
</protein>
<evidence type="ECO:0000256" key="9">
    <source>
        <dbReference type="ARBA" id="ARBA00023264"/>
    </source>
</evidence>
<evidence type="ECO:0000256" key="5">
    <source>
        <dbReference type="ARBA" id="ARBA00022793"/>
    </source>
</evidence>
<comment type="pathway">
    <text evidence="2">Lipid metabolism.</text>
</comment>
<dbReference type="GO" id="GO:0006646">
    <property type="term" value="P:phosphatidylethanolamine biosynthetic process"/>
    <property type="evidence" value="ECO:0007669"/>
    <property type="project" value="UniProtKB-UniPathway"/>
</dbReference>
<dbReference type="EMBL" id="HBIB01044363">
    <property type="protein sequence ID" value="CAE0266634.1"/>
    <property type="molecule type" value="Transcribed_RNA"/>
</dbReference>
<keyword evidence="9" id="KW-1208">Phospholipid metabolism</keyword>
<dbReference type="Pfam" id="PF02666">
    <property type="entry name" value="PS_Dcarbxylase"/>
    <property type="match status" value="1"/>
</dbReference>